<dbReference type="SUPFAM" id="SSF57667">
    <property type="entry name" value="beta-beta-alpha zinc fingers"/>
    <property type="match status" value="3"/>
</dbReference>
<sequence length="157" mass="17823">MATKDETGRFCCVCCSNAFDSERDLVVHQRWHTGERPFQCSKCFDSFASVSALVLHRGSVHDRRSMFRCTFCGRAFTEGSAYSKHLSRHRKAGARFQCSCLRMFRSESELKKHLDVHDSGTGHGCPLCRRLYETPLALGAHVTKHKTHTSPKAKENE</sequence>
<comment type="subcellular location">
    <subcellularLocation>
        <location evidence="1">Nucleus</location>
    </subcellularLocation>
</comment>
<evidence type="ECO:0000313" key="11">
    <source>
        <dbReference type="EnsemblMetazoa" id="ISCW024447-PA"/>
    </source>
</evidence>
<protein>
    <submittedName>
        <fullName evidence="11">Zinc finger protein, putative</fullName>
    </submittedName>
</protein>
<dbReference type="Pfam" id="PF00096">
    <property type="entry name" value="zf-C2H2"/>
    <property type="match status" value="1"/>
</dbReference>
<keyword evidence="2" id="KW-0479">Metal-binding</keyword>
<dbReference type="InterPro" id="IPR013087">
    <property type="entry name" value="Znf_C2H2_type"/>
</dbReference>
<dbReference type="InterPro" id="IPR050636">
    <property type="entry name" value="C2H2-ZF_domain-containing"/>
</dbReference>
<dbReference type="VEuPathDB" id="VectorBase:ISCP_005897"/>
<dbReference type="Gene3D" id="3.30.160.60">
    <property type="entry name" value="Classic Zinc Finger"/>
    <property type="match status" value="3"/>
</dbReference>
<dbReference type="OrthoDB" id="3437960at2759"/>
<feature type="domain" description="C2H2-type" evidence="10">
    <location>
        <begin position="38"/>
        <end position="66"/>
    </location>
</feature>
<dbReference type="InterPro" id="IPR036236">
    <property type="entry name" value="Znf_C2H2_sf"/>
</dbReference>
<feature type="domain" description="C2H2-type" evidence="10">
    <location>
        <begin position="67"/>
        <end position="89"/>
    </location>
</feature>
<dbReference type="EMBL" id="ABJB010654132">
    <property type="status" value="NOT_ANNOTATED_CDS"/>
    <property type="molecule type" value="Genomic_DNA"/>
</dbReference>
<reference evidence="12" key="1">
    <citation type="submission" date="2008-03" db="EMBL/GenBank/DDBJ databases">
        <title>Annotation of Ixodes scapularis.</title>
        <authorList>
            <consortium name="Ixodes scapularis Genome Project Consortium"/>
            <person name="Caler E."/>
            <person name="Hannick L.I."/>
            <person name="Bidwell S."/>
            <person name="Joardar V."/>
            <person name="Thiagarajan M."/>
            <person name="Amedeo P."/>
            <person name="Galinsky K.J."/>
            <person name="Schobel S."/>
            <person name="Inman J."/>
            <person name="Hostetler J."/>
            <person name="Miller J."/>
            <person name="Hammond M."/>
            <person name="Megy K."/>
            <person name="Lawson D."/>
            <person name="Kodira C."/>
            <person name="Sutton G."/>
            <person name="Meyer J."/>
            <person name="Hill C.A."/>
            <person name="Birren B."/>
            <person name="Nene V."/>
            <person name="Collins F."/>
            <person name="Alarcon-Chaidez F."/>
            <person name="Wikel S."/>
            <person name="Strausberg R."/>
        </authorList>
    </citation>
    <scope>NUCLEOTIDE SEQUENCE [LARGE SCALE GENOMIC DNA]</scope>
    <source>
        <strain evidence="12">Wikel</strain>
    </source>
</reference>
<dbReference type="SMART" id="SM00355">
    <property type="entry name" value="ZnF_C2H2"/>
    <property type="match status" value="5"/>
</dbReference>
<accession>A0A1S4M6M3</accession>
<dbReference type="PROSITE" id="PS00028">
    <property type="entry name" value="ZINC_FINGER_C2H2_1"/>
    <property type="match status" value="4"/>
</dbReference>
<dbReference type="HOGENOM" id="CLU_002678_2_1_1"/>
<evidence type="ECO:0000313" key="12">
    <source>
        <dbReference type="Proteomes" id="UP000001555"/>
    </source>
</evidence>
<proteinExistence type="predicted"/>
<keyword evidence="8" id="KW-0539">Nucleus</keyword>
<keyword evidence="3" id="KW-0677">Repeat</keyword>
<dbReference type="PANTHER" id="PTHR47772">
    <property type="entry name" value="ZINC FINGER PROTEIN 200"/>
    <property type="match status" value="1"/>
</dbReference>
<evidence type="ECO:0000256" key="9">
    <source>
        <dbReference type="PROSITE-ProRule" id="PRU00042"/>
    </source>
</evidence>
<dbReference type="PaxDb" id="6945-B7PX14"/>
<evidence type="ECO:0000256" key="3">
    <source>
        <dbReference type="ARBA" id="ARBA00022737"/>
    </source>
</evidence>
<evidence type="ECO:0000256" key="4">
    <source>
        <dbReference type="ARBA" id="ARBA00022771"/>
    </source>
</evidence>
<dbReference type="EnsemblMetazoa" id="ISCW024447-RA">
    <property type="protein sequence ID" value="ISCW024447-PA"/>
    <property type="gene ID" value="ISCW024447"/>
</dbReference>
<evidence type="ECO:0000256" key="7">
    <source>
        <dbReference type="ARBA" id="ARBA00023163"/>
    </source>
</evidence>
<dbReference type="Proteomes" id="UP000001555">
    <property type="component" value="Unassembled WGS sequence"/>
</dbReference>
<dbReference type="STRING" id="6945.B7PX14"/>
<dbReference type="PANTHER" id="PTHR47772:SF14">
    <property type="entry name" value="OOCYTE ZINC FINGER PROTEIN XLCOF6.1-LIKE"/>
    <property type="match status" value="1"/>
</dbReference>
<dbReference type="VEuPathDB" id="VectorBase:ISCI024447"/>
<keyword evidence="5" id="KW-0862">Zinc</keyword>
<keyword evidence="6" id="KW-0805">Transcription regulation</keyword>
<keyword evidence="12" id="KW-1185">Reference proteome</keyword>
<evidence type="ECO:0000256" key="6">
    <source>
        <dbReference type="ARBA" id="ARBA00023015"/>
    </source>
</evidence>
<evidence type="ECO:0000256" key="2">
    <source>
        <dbReference type="ARBA" id="ARBA00022723"/>
    </source>
</evidence>
<evidence type="ECO:0000256" key="8">
    <source>
        <dbReference type="ARBA" id="ARBA00023242"/>
    </source>
</evidence>
<evidence type="ECO:0000256" key="5">
    <source>
        <dbReference type="ARBA" id="ARBA00022833"/>
    </source>
</evidence>
<keyword evidence="7" id="KW-0804">Transcription</keyword>
<name>A0A1S4M6M3_IXOSC</name>
<dbReference type="VEuPathDB" id="VectorBase:ISCW024447"/>
<evidence type="ECO:0000259" key="10">
    <source>
        <dbReference type="PROSITE" id="PS50157"/>
    </source>
</evidence>
<evidence type="ECO:0000256" key="1">
    <source>
        <dbReference type="ARBA" id="ARBA00004123"/>
    </source>
</evidence>
<dbReference type="PROSITE" id="PS50157">
    <property type="entry name" value="ZINC_FINGER_C2H2_2"/>
    <property type="match status" value="3"/>
</dbReference>
<keyword evidence="4 9" id="KW-0863">Zinc-finger</keyword>
<feature type="domain" description="C2H2-type" evidence="10">
    <location>
        <begin position="10"/>
        <end position="37"/>
    </location>
</feature>
<organism evidence="11 12">
    <name type="scientific">Ixodes scapularis</name>
    <name type="common">Black-legged tick</name>
    <name type="synonym">Deer tick</name>
    <dbReference type="NCBI Taxonomy" id="6945"/>
    <lineage>
        <taxon>Eukaryota</taxon>
        <taxon>Metazoa</taxon>
        <taxon>Ecdysozoa</taxon>
        <taxon>Arthropoda</taxon>
        <taxon>Chelicerata</taxon>
        <taxon>Arachnida</taxon>
        <taxon>Acari</taxon>
        <taxon>Parasitiformes</taxon>
        <taxon>Ixodida</taxon>
        <taxon>Ixodoidea</taxon>
        <taxon>Ixodidae</taxon>
        <taxon>Ixodinae</taxon>
        <taxon>Ixodes</taxon>
    </lineage>
</organism>
<reference evidence="11" key="2">
    <citation type="submission" date="2020-05" db="UniProtKB">
        <authorList>
            <consortium name="EnsemblMetazoa"/>
        </authorList>
    </citation>
    <scope>IDENTIFICATION</scope>
    <source>
        <strain evidence="11">wikel</strain>
    </source>
</reference>